<evidence type="ECO:0000256" key="2">
    <source>
        <dbReference type="ARBA" id="ARBA00006679"/>
    </source>
</evidence>
<keyword evidence="4 7" id="KW-0812">Transmembrane</keyword>
<dbReference type="Proteomes" id="UP000580891">
    <property type="component" value="Unassembled WGS sequence"/>
</dbReference>
<comment type="similarity">
    <text evidence="2">Belongs to the DoxX family.</text>
</comment>
<dbReference type="PANTHER" id="PTHR33452:SF1">
    <property type="entry name" value="INNER MEMBRANE PROTEIN YPHA-RELATED"/>
    <property type="match status" value="1"/>
</dbReference>
<evidence type="ECO:0000256" key="4">
    <source>
        <dbReference type="ARBA" id="ARBA00022692"/>
    </source>
</evidence>
<keyword evidence="9" id="KW-1185">Reference proteome</keyword>
<sequence>MIKNLELGSFIIRLVLGITFLIHGLTKFQGGIENTAGFFSSIGLPGFLAYLVGGIELIGGILLMLGLGIRIIAGTFAAIMVGAIFTVKLKSGFVGGYEFDLALLAMSLHLLLSSNQFLAMDNVFVRRESESQST</sequence>
<dbReference type="Pfam" id="PF07681">
    <property type="entry name" value="DoxX"/>
    <property type="match status" value="1"/>
</dbReference>
<name>A0A7V9YZA7_9BACL</name>
<keyword evidence="5 7" id="KW-1133">Transmembrane helix</keyword>
<accession>A0A7V9YZA7</accession>
<evidence type="ECO:0000256" key="3">
    <source>
        <dbReference type="ARBA" id="ARBA00022475"/>
    </source>
</evidence>
<evidence type="ECO:0000256" key="7">
    <source>
        <dbReference type="SAM" id="Phobius"/>
    </source>
</evidence>
<feature type="transmembrane region" description="Helical" evidence="7">
    <location>
        <begin position="38"/>
        <end position="64"/>
    </location>
</feature>
<evidence type="ECO:0000256" key="1">
    <source>
        <dbReference type="ARBA" id="ARBA00004651"/>
    </source>
</evidence>
<evidence type="ECO:0000256" key="6">
    <source>
        <dbReference type="ARBA" id="ARBA00023136"/>
    </source>
</evidence>
<dbReference type="RefSeq" id="WP_181536932.1">
    <property type="nucleotide sequence ID" value="NZ_JACDUU010000002.1"/>
</dbReference>
<dbReference type="EMBL" id="JACDUU010000002">
    <property type="protein sequence ID" value="MBA2871077.1"/>
    <property type="molecule type" value="Genomic_DNA"/>
</dbReference>
<organism evidence="8 9">
    <name type="scientific">[Anoxybacillus] calidus</name>
    <dbReference type="NCBI Taxonomy" id="575178"/>
    <lineage>
        <taxon>Bacteria</taxon>
        <taxon>Bacillati</taxon>
        <taxon>Bacillota</taxon>
        <taxon>Bacilli</taxon>
        <taxon>Bacillales</taxon>
        <taxon>Anoxybacillaceae</taxon>
        <taxon>Paranoxybacillus</taxon>
    </lineage>
</organism>
<dbReference type="AlphaFoldDB" id="A0A7V9YZA7"/>
<evidence type="ECO:0000313" key="9">
    <source>
        <dbReference type="Proteomes" id="UP000580891"/>
    </source>
</evidence>
<dbReference type="InterPro" id="IPR032808">
    <property type="entry name" value="DoxX"/>
</dbReference>
<comment type="caution">
    <text evidence="8">The sequence shown here is derived from an EMBL/GenBank/DDBJ whole genome shotgun (WGS) entry which is preliminary data.</text>
</comment>
<proteinExistence type="inferred from homology"/>
<protein>
    <submittedName>
        <fullName evidence="8">Putative membrane protein YphA (DoxX/SURF4 family)</fullName>
    </submittedName>
</protein>
<feature type="transmembrane region" description="Helical" evidence="7">
    <location>
        <begin position="71"/>
        <end position="89"/>
    </location>
</feature>
<evidence type="ECO:0000256" key="5">
    <source>
        <dbReference type="ARBA" id="ARBA00022989"/>
    </source>
</evidence>
<evidence type="ECO:0000313" key="8">
    <source>
        <dbReference type="EMBL" id="MBA2871077.1"/>
    </source>
</evidence>
<comment type="subcellular location">
    <subcellularLocation>
        <location evidence="1">Cell membrane</location>
        <topology evidence="1">Multi-pass membrane protein</topology>
    </subcellularLocation>
</comment>
<keyword evidence="3" id="KW-1003">Cell membrane</keyword>
<keyword evidence="6 7" id="KW-0472">Membrane</keyword>
<dbReference type="GO" id="GO:0005886">
    <property type="term" value="C:plasma membrane"/>
    <property type="evidence" value="ECO:0007669"/>
    <property type="project" value="UniProtKB-SubCell"/>
</dbReference>
<gene>
    <name evidence="8" type="ORF">HNQ85_001347</name>
</gene>
<dbReference type="InterPro" id="IPR051907">
    <property type="entry name" value="DoxX-like_oxidoreductase"/>
</dbReference>
<feature type="transmembrane region" description="Helical" evidence="7">
    <location>
        <begin position="7"/>
        <end position="26"/>
    </location>
</feature>
<dbReference type="PANTHER" id="PTHR33452">
    <property type="entry name" value="OXIDOREDUCTASE CATD-RELATED"/>
    <property type="match status" value="1"/>
</dbReference>
<feature type="transmembrane region" description="Helical" evidence="7">
    <location>
        <begin position="101"/>
        <end position="119"/>
    </location>
</feature>
<reference evidence="8 9" key="1">
    <citation type="submission" date="2020-07" db="EMBL/GenBank/DDBJ databases">
        <title>Genomic Encyclopedia of Type Strains, Phase IV (KMG-IV): sequencing the most valuable type-strain genomes for metagenomic binning, comparative biology and taxonomic classification.</title>
        <authorList>
            <person name="Goeker M."/>
        </authorList>
    </citation>
    <scope>NUCLEOTIDE SEQUENCE [LARGE SCALE GENOMIC DNA]</scope>
    <source>
        <strain evidence="8 9">DSM 25220</strain>
    </source>
</reference>